<dbReference type="InterPro" id="IPR036291">
    <property type="entry name" value="NAD(P)-bd_dom_sf"/>
</dbReference>
<evidence type="ECO:0000256" key="1">
    <source>
        <dbReference type="ARBA" id="ARBA00001936"/>
    </source>
</evidence>
<reference evidence="8" key="1">
    <citation type="submission" date="2024-01" db="EMBL/GenBank/DDBJ databases">
        <title>First draft genome sequence data of TA4-1, the type strain of Gram-positive actinobacterium Streptomyces chiangmaiensis.</title>
        <authorList>
            <person name="Yasawong M."/>
            <person name="Nantapong N."/>
        </authorList>
    </citation>
    <scope>NUCLEOTIDE SEQUENCE</scope>
    <source>
        <strain evidence="8">TA4-1</strain>
    </source>
</reference>
<dbReference type="InterPro" id="IPR015884">
    <property type="entry name" value="Malic_enzyme_CS"/>
</dbReference>
<dbReference type="GO" id="GO:0016491">
    <property type="term" value="F:oxidoreductase activity"/>
    <property type="evidence" value="ECO:0007669"/>
    <property type="project" value="UniProtKB-KW"/>
</dbReference>
<evidence type="ECO:0000259" key="7">
    <source>
        <dbReference type="SMART" id="SM01274"/>
    </source>
</evidence>
<dbReference type="PROSITE" id="PS00331">
    <property type="entry name" value="MALIC_ENZYMES"/>
    <property type="match status" value="1"/>
</dbReference>
<dbReference type="SMART" id="SM00919">
    <property type="entry name" value="Malic_M"/>
    <property type="match status" value="1"/>
</dbReference>
<dbReference type="SMART" id="SM01274">
    <property type="entry name" value="malic"/>
    <property type="match status" value="1"/>
</dbReference>
<feature type="domain" description="Malic enzyme NAD-binding" evidence="6">
    <location>
        <begin position="274"/>
        <end position="535"/>
    </location>
</feature>
<comment type="similarity">
    <text evidence="2 5">Belongs to the malic enzymes family.</text>
</comment>
<dbReference type="PIRSF" id="PIRSF000106">
    <property type="entry name" value="ME"/>
    <property type="match status" value="1"/>
</dbReference>
<gene>
    <name evidence="8" type="ORF">VXC91_13905</name>
</gene>
<dbReference type="InterPro" id="IPR012301">
    <property type="entry name" value="Malic_N_dom"/>
</dbReference>
<evidence type="ECO:0000256" key="5">
    <source>
        <dbReference type="RuleBase" id="RU003427"/>
    </source>
</evidence>
<dbReference type="Pfam" id="PF00390">
    <property type="entry name" value="malic"/>
    <property type="match status" value="1"/>
</dbReference>
<dbReference type="Proteomes" id="UP001333996">
    <property type="component" value="Unassembled WGS sequence"/>
</dbReference>
<protein>
    <submittedName>
        <fullName evidence="8">NAD-dependent malic enzyme</fullName>
        <ecNumber evidence="8">1.1.1.38</ecNumber>
    </submittedName>
</protein>
<evidence type="ECO:0000313" key="9">
    <source>
        <dbReference type="Proteomes" id="UP001333996"/>
    </source>
</evidence>
<dbReference type="EMBL" id="JAYWVC010000035">
    <property type="protein sequence ID" value="MED7823048.1"/>
    <property type="molecule type" value="Genomic_DNA"/>
</dbReference>
<evidence type="ECO:0000259" key="6">
    <source>
        <dbReference type="SMART" id="SM00919"/>
    </source>
</evidence>
<name>A0ABU7FG62_9ACTN</name>
<organism evidence="8 9">
    <name type="scientific">Streptomyces chiangmaiensis</name>
    <dbReference type="NCBI Taxonomy" id="766497"/>
    <lineage>
        <taxon>Bacteria</taxon>
        <taxon>Bacillati</taxon>
        <taxon>Actinomycetota</taxon>
        <taxon>Actinomycetes</taxon>
        <taxon>Kitasatosporales</taxon>
        <taxon>Streptomycetaceae</taxon>
        <taxon>Streptomyces</taxon>
    </lineage>
</organism>
<dbReference type="RefSeq" id="WP_329507473.1">
    <property type="nucleotide sequence ID" value="NZ_BAAAYZ010000236.1"/>
</dbReference>
<keyword evidence="3 5" id="KW-0479">Metal-binding</keyword>
<dbReference type="Gene3D" id="3.40.50.10380">
    <property type="entry name" value="Malic enzyme, N-terminal domain"/>
    <property type="match status" value="1"/>
</dbReference>
<evidence type="ECO:0000256" key="3">
    <source>
        <dbReference type="ARBA" id="ARBA00022723"/>
    </source>
</evidence>
<evidence type="ECO:0000256" key="4">
    <source>
        <dbReference type="ARBA" id="ARBA00023027"/>
    </source>
</evidence>
<evidence type="ECO:0000313" key="8">
    <source>
        <dbReference type="EMBL" id="MED7823048.1"/>
    </source>
</evidence>
<dbReference type="SUPFAM" id="SSF51735">
    <property type="entry name" value="NAD(P)-binding Rossmann-fold domains"/>
    <property type="match status" value="1"/>
</dbReference>
<dbReference type="PANTHER" id="PTHR23406:SF34">
    <property type="entry name" value="NAD-DEPENDENT MALIC ENZYME, MITOCHONDRIAL"/>
    <property type="match status" value="1"/>
</dbReference>
<dbReference type="InterPro" id="IPR046346">
    <property type="entry name" value="Aminoacid_DH-like_N_sf"/>
</dbReference>
<keyword evidence="8" id="KW-0560">Oxidoreductase</keyword>
<comment type="cofactor">
    <cofactor evidence="1">
        <name>Mn(2+)</name>
        <dbReference type="ChEBI" id="CHEBI:29035"/>
    </cofactor>
</comment>
<feature type="domain" description="Malic enzyme N-terminal" evidence="7">
    <location>
        <begin position="82"/>
        <end position="264"/>
    </location>
</feature>
<dbReference type="NCBIfam" id="NF010052">
    <property type="entry name" value="PRK13529.1"/>
    <property type="match status" value="1"/>
</dbReference>
<dbReference type="InterPro" id="IPR001891">
    <property type="entry name" value="Malic_OxRdtase"/>
</dbReference>
<sequence length="567" mass="61031">MKSKWNSTKGRLETRARGRAVLTDPSLNRGTAFTPEERRELDLVGLVPPQVLTQDQQAARAYLQYRAQPTDLAKNVFLTALHDRNEVLFHRLLGDHLAEMLPIVYTPTVGTAIERYSYEYRRPAGVYLSVDTPEDIERSLRATGLGPDDVDLIVATDGEAILGIGDWGVGGIDIAVGKLAVYTAAAGIDPKRTLAVMLDVGTNREELLEDPLYLGNRHERVDQAAYDAFIDAYVTAATKLFPGALLHWEDFGPANARRILDRYRETVFTFNDDIQGTGAVNLAALLAGVKASGVPLSDHRIVVFGAGTAGIGIADQLRDALIAGGLSTQQATARIWSVDRYGLLTQGQDGMRDFQIRYARRTDEVAGWQRDEHLGGIPLAEVVKQVRPTVLIGTSGQGGAFTEDIVRTMAMYAERPIILPMSNPTRLAEAVPGDLLAWTEGRALIATGSPFDPVERDGVTYRIGQANNALVFPGLGLGAIVAGADRVTDRMLAAAADAVARQTDATAPGAPILPLIDALHETSVAVAVAVARAAAADGVAHRTVDDTVEQRVRAAVWQPVYPPIKAV</sequence>
<dbReference type="InterPro" id="IPR037062">
    <property type="entry name" value="Malic_N_dom_sf"/>
</dbReference>
<dbReference type="InterPro" id="IPR012302">
    <property type="entry name" value="Malic_NAD-bd"/>
</dbReference>
<dbReference type="PANTHER" id="PTHR23406">
    <property type="entry name" value="MALIC ENZYME-RELATED"/>
    <property type="match status" value="1"/>
</dbReference>
<dbReference type="Gene3D" id="3.40.50.720">
    <property type="entry name" value="NAD(P)-binding Rossmann-like Domain"/>
    <property type="match status" value="1"/>
</dbReference>
<proteinExistence type="inferred from homology"/>
<keyword evidence="9" id="KW-1185">Reference proteome</keyword>
<dbReference type="EC" id="1.1.1.38" evidence="8"/>
<dbReference type="SUPFAM" id="SSF53223">
    <property type="entry name" value="Aminoacid dehydrogenase-like, N-terminal domain"/>
    <property type="match status" value="1"/>
</dbReference>
<keyword evidence="4" id="KW-0520">NAD</keyword>
<dbReference type="PRINTS" id="PR00072">
    <property type="entry name" value="MALOXRDTASE"/>
</dbReference>
<comment type="caution">
    <text evidence="8">The sequence shown here is derived from an EMBL/GenBank/DDBJ whole genome shotgun (WGS) entry which is preliminary data.</text>
</comment>
<accession>A0ABU7FG62</accession>
<evidence type="ECO:0000256" key="2">
    <source>
        <dbReference type="ARBA" id="ARBA00008785"/>
    </source>
</evidence>
<dbReference type="Pfam" id="PF03949">
    <property type="entry name" value="Malic_M"/>
    <property type="match status" value="1"/>
</dbReference>